<evidence type="ECO:0000313" key="2">
    <source>
        <dbReference type="Proteomes" id="UP000593915"/>
    </source>
</evidence>
<dbReference type="EMBL" id="CP061839">
    <property type="protein sequence ID" value="QOW60603.1"/>
    <property type="molecule type" value="Genomic_DNA"/>
</dbReference>
<dbReference type="RefSeq" id="WP_020964324.1">
    <property type="nucleotide sequence ID" value="NZ_CP061839.1"/>
</dbReference>
<dbReference type="SUPFAM" id="SSF56112">
    <property type="entry name" value="Protein kinase-like (PK-like)"/>
    <property type="match status" value="1"/>
</dbReference>
<protein>
    <recommendedName>
        <fullName evidence="3">Aminoglycoside phosphotransferase domain-containing protein</fullName>
    </recommendedName>
</protein>
<organism evidence="1 2">
    <name type="scientific">Treponema pedis</name>
    <dbReference type="NCBI Taxonomy" id="409322"/>
    <lineage>
        <taxon>Bacteria</taxon>
        <taxon>Pseudomonadati</taxon>
        <taxon>Spirochaetota</taxon>
        <taxon>Spirochaetia</taxon>
        <taxon>Spirochaetales</taxon>
        <taxon>Treponemataceae</taxon>
        <taxon>Treponema</taxon>
    </lineage>
</organism>
<evidence type="ECO:0000313" key="1">
    <source>
        <dbReference type="EMBL" id="QOW60603.1"/>
    </source>
</evidence>
<sequence>MDIKKIIENSSTGKNAVIEQVSLQGHIYNDLFKITAGSQIYSAKVRNINSWNIKESLYCLSSIDNKDKFIHPYTEIIEAGDNVILISEWLKGSQPITENRDKIKLFFKSLAEFNKKNKSDAPYTSMYLDGKTFLNIEEMIKTEASQYFQFYKGKHGLKKLKTCLLGLSAGFGTVIMEDFNTGNMFIKEDGGLCLIDTEYLIRGLNTYQFEHINLFKLETPVWSNITEEAAESLKVYFDALNISGSNAEIQIRGYYLMSEFRKMAYSAYKKETVDFNVIDNNIDLIINGNIYENHSNKD</sequence>
<dbReference type="GeneID" id="301089216"/>
<dbReference type="AlphaFoldDB" id="A0A7S6WNV8"/>
<dbReference type="InterPro" id="IPR011009">
    <property type="entry name" value="Kinase-like_dom_sf"/>
</dbReference>
<proteinExistence type="predicted"/>
<reference evidence="1 2" key="1">
    <citation type="submission" date="2020-09" db="EMBL/GenBank/DDBJ databases">
        <title>Characterization of Treponema spp. from bovine digital dermatitis in Korea.</title>
        <authorList>
            <person name="Espiritu H.M."/>
            <person name="Cho Y.I."/>
            <person name="Mamuad L."/>
        </authorList>
    </citation>
    <scope>NUCLEOTIDE SEQUENCE [LARGE SCALE GENOMIC DNA]</scope>
    <source>
        <strain evidence="1 2">KS1</strain>
    </source>
</reference>
<accession>A0A7S6WNV8</accession>
<gene>
    <name evidence="1" type="ORF">IFE08_12480</name>
</gene>
<name>A0A7S6WNV8_9SPIR</name>
<dbReference type="Proteomes" id="UP000593915">
    <property type="component" value="Chromosome"/>
</dbReference>
<evidence type="ECO:0008006" key="3">
    <source>
        <dbReference type="Google" id="ProtNLM"/>
    </source>
</evidence>